<sequence length="83" mass="9700">MPHLTPFMYTAHYEGAKPYLVYSVDCDEPEKTSGYMQGYWACTHCGEGNHFRFYDDSYHPRFLAKCPSCKQEFIAIDDTEDIE</sequence>
<keyword evidence="2" id="KW-1185">Reference proteome</keyword>
<dbReference type="Proteomes" id="UP001231362">
    <property type="component" value="Unassembled WGS sequence"/>
</dbReference>
<evidence type="ECO:0000313" key="2">
    <source>
        <dbReference type="Proteomes" id="UP001231362"/>
    </source>
</evidence>
<dbReference type="RefSeq" id="WP_307149527.1">
    <property type="nucleotide sequence ID" value="NZ_JAUSTU010000004.1"/>
</dbReference>
<accession>A0ABT9V1W9</accession>
<name>A0ABT9V1W9_9BACL</name>
<dbReference type="EMBL" id="JAUSTU010000004">
    <property type="protein sequence ID" value="MDQ0154948.1"/>
    <property type="molecule type" value="Genomic_DNA"/>
</dbReference>
<reference evidence="1 2" key="1">
    <citation type="submission" date="2023-07" db="EMBL/GenBank/DDBJ databases">
        <title>Genomic Encyclopedia of Type Strains, Phase IV (KMG-IV): sequencing the most valuable type-strain genomes for metagenomic binning, comparative biology and taxonomic classification.</title>
        <authorList>
            <person name="Goeker M."/>
        </authorList>
    </citation>
    <scope>NUCLEOTIDE SEQUENCE [LARGE SCALE GENOMIC DNA]</scope>
    <source>
        <strain evidence="1 2">DSM 23948</strain>
    </source>
</reference>
<protein>
    <submittedName>
        <fullName evidence="1">Phage terminase large subunit GpA-like protein</fullName>
    </submittedName>
</protein>
<gene>
    <name evidence="1" type="ORF">J2S07_001252</name>
</gene>
<evidence type="ECO:0000313" key="1">
    <source>
        <dbReference type="EMBL" id="MDQ0154948.1"/>
    </source>
</evidence>
<proteinExistence type="predicted"/>
<comment type="caution">
    <text evidence="1">The sequence shown here is derived from an EMBL/GenBank/DDBJ whole genome shotgun (WGS) entry which is preliminary data.</text>
</comment>
<organism evidence="1 2">
    <name type="scientific">Anoxybacillus andreesenii</name>
    <dbReference type="NCBI Taxonomy" id="1325932"/>
    <lineage>
        <taxon>Bacteria</taxon>
        <taxon>Bacillati</taxon>
        <taxon>Bacillota</taxon>
        <taxon>Bacilli</taxon>
        <taxon>Bacillales</taxon>
        <taxon>Anoxybacillaceae</taxon>
        <taxon>Anoxybacillus</taxon>
    </lineage>
</organism>